<comment type="caution">
    <text evidence="3">The sequence shown here is derived from an EMBL/GenBank/DDBJ whole genome shotgun (WGS) entry which is preliminary data.</text>
</comment>
<evidence type="ECO:0000259" key="2">
    <source>
        <dbReference type="Pfam" id="PF01609"/>
    </source>
</evidence>
<dbReference type="Proteomes" id="UP001500755">
    <property type="component" value="Unassembled WGS sequence"/>
</dbReference>
<feature type="region of interest" description="Disordered" evidence="1">
    <location>
        <begin position="263"/>
        <end position="314"/>
    </location>
</feature>
<proteinExistence type="predicted"/>
<dbReference type="EMBL" id="BAAANO010000027">
    <property type="protein sequence ID" value="GAA2012773.1"/>
    <property type="molecule type" value="Genomic_DNA"/>
</dbReference>
<organism evidence="3 4">
    <name type="scientific">Brevibacterium samyangense</name>
    <dbReference type="NCBI Taxonomy" id="366888"/>
    <lineage>
        <taxon>Bacteria</taxon>
        <taxon>Bacillati</taxon>
        <taxon>Actinomycetota</taxon>
        <taxon>Actinomycetes</taxon>
        <taxon>Micrococcales</taxon>
        <taxon>Brevibacteriaceae</taxon>
        <taxon>Brevibacterium</taxon>
    </lineage>
</organism>
<protein>
    <recommendedName>
        <fullName evidence="2">Transposase IS4-like domain-containing protein</fullName>
    </recommendedName>
</protein>
<dbReference type="InterPro" id="IPR047654">
    <property type="entry name" value="IS1634_transpos"/>
</dbReference>
<dbReference type="PANTHER" id="PTHR34614">
    <property type="match status" value="1"/>
</dbReference>
<reference evidence="3 4" key="1">
    <citation type="journal article" date="2019" name="Int. J. Syst. Evol. Microbiol.">
        <title>The Global Catalogue of Microorganisms (GCM) 10K type strain sequencing project: providing services to taxonomists for standard genome sequencing and annotation.</title>
        <authorList>
            <consortium name="The Broad Institute Genomics Platform"/>
            <consortium name="The Broad Institute Genome Sequencing Center for Infectious Disease"/>
            <person name="Wu L."/>
            <person name="Ma J."/>
        </authorList>
    </citation>
    <scope>NUCLEOTIDE SEQUENCE [LARGE SCALE GENOMIC DNA]</scope>
    <source>
        <strain evidence="3 4">JCM 14546</strain>
    </source>
</reference>
<gene>
    <name evidence="3" type="ORF">GCM10009755_25400</name>
</gene>
<dbReference type="InterPro" id="IPR002559">
    <property type="entry name" value="Transposase_11"/>
</dbReference>
<accession>A0ABN2TLK2</accession>
<name>A0ABN2TLK2_9MICO</name>
<evidence type="ECO:0000313" key="3">
    <source>
        <dbReference type="EMBL" id="GAA2012773.1"/>
    </source>
</evidence>
<dbReference type="NCBIfam" id="NF033559">
    <property type="entry name" value="transpos_IS1634"/>
    <property type="match status" value="1"/>
</dbReference>
<feature type="domain" description="Transposase IS4-like" evidence="2">
    <location>
        <begin position="163"/>
        <end position="265"/>
    </location>
</feature>
<dbReference type="PANTHER" id="PTHR34614:SF2">
    <property type="entry name" value="TRANSPOSASE IS4-LIKE DOMAIN-CONTAINING PROTEIN"/>
    <property type="match status" value="1"/>
</dbReference>
<feature type="compositionally biased region" description="Basic and acidic residues" evidence="1">
    <location>
        <begin position="269"/>
        <end position="286"/>
    </location>
</feature>
<dbReference type="Pfam" id="PF01609">
    <property type="entry name" value="DDE_Tnp_1"/>
    <property type="match status" value="1"/>
</dbReference>
<evidence type="ECO:0000313" key="4">
    <source>
        <dbReference type="Proteomes" id="UP001500755"/>
    </source>
</evidence>
<evidence type="ECO:0000256" key="1">
    <source>
        <dbReference type="SAM" id="MobiDB-lite"/>
    </source>
</evidence>
<sequence>MFLRKVKTASGATAVQIAKRENRRDVVLEHLGSAHTDAELAALWKRGQEKLHAGQGVLDLGLPDDPRQALIQSKRSRLLLDVLRSAWVSLGFDTAGDETFFQLVAARLIEPTSMSDSRRVLEEIGISPVHRNTFHAALRRCGNQGYRDDIATKCFEYSTTHGDISLVLYDVTTLYFEAEKEDGLRKVGYSKERRVDPQIVIGLLVDRNGFPLEIGCFEGNKAETHTFLPIVKQFQERHRIAEMVVVADAGMLSAANMRELDTAGLRFPPPDERKGHDRGDDPDGLPHARRGRRPMPGTAADVRQAAPRGVDPRT</sequence>
<keyword evidence="4" id="KW-1185">Reference proteome</keyword>